<dbReference type="Pfam" id="PF21926">
    <property type="entry name" value="FeeM"/>
    <property type="match status" value="1"/>
</dbReference>
<dbReference type="InterPro" id="IPR054597">
    <property type="entry name" value="FeeM_cat"/>
</dbReference>
<name>Q07HG0_RHOP5</name>
<evidence type="ECO:0000259" key="1">
    <source>
        <dbReference type="Pfam" id="PF21926"/>
    </source>
</evidence>
<gene>
    <name evidence="2" type="ordered locus">RPE_4705</name>
</gene>
<dbReference type="SUPFAM" id="SSF55729">
    <property type="entry name" value="Acyl-CoA N-acyltransferases (Nat)"/>
    <property type="match status" value="1"/>
</dbReference>
<dbReference type="STRING" id="316055.RPE_4705"/>
<dbReference type="Gene3D" id="3.40.630.30">
    <property type="match status" value="1"/>
</dbReference>
<dbReference type="KEGG" id="rpe:RPE_4705"/>
<dbReference type="InterPro" id="IPR016181">
    <property type="entry name" value="Acyl_CoA_acyltransferase"/>
</dbReference>
<sequence length="264" mass="29887">MSSTERTKGAGGPSARAFELLDRVDYRLAESDAEREAIYRLRYRAYLKEGTIEPNRAQMVKDRFDDLGNSWVFGIHFDGVLSSSLRITVASPEQPASPSMDVFGDVLRPELEAGKLIVDPTRFVADPDLRFPELPYMTLRLAFVACARFNADIGLATVRAEHQAFYRKVFLHQPVCAPRPYPGLTKPIALMAVAFQEQRDKVFARYPFLRSTLFERRMLFERTDERQAPPLQPADIPFEGAVRLTEISASGVDSFAHSQIRTRV</sequence>
<dbReference type="eggNOG" id="COG3916">
    <property type="taxonomic scope" value="Bacteria"/>
</dbReference>
<protein>
    <recommendedName>
        <fullName evidence="1">N-acyl amino acid synthase FeeM catalytic core domain-containing protein</fullName>
    </recommendedName>
</protein>
<proteinExistence type="predicted"/>
<reference evidence="2" key="1">
    <citation type="submission" date="2006-09" db="EMBL/GenBank/DDBJ databases">
        <title>Complete sequence of Rhodopseudomonas palustris BisA53.</title>
        <authorList>
            <consortium name="US DOE Joint Genome Institute"/>
            <person name="Copeland A."/>
            <person name="Lucas S."/>
            <person name="Lapidus A."/>
            <person name="Barry K."/>
            <person name="Detter J.C."/>
            <person name="Glavina del Rio T."/>
            <person name="Hammon N."/>
            <person name="Israni S."/>
            <person name="Dalin E."/>
            <person name="Tice H."/>
            <person name="Pitluck S."/>
            <person name="Chain P."/>
            <person name="Malfatti S."/>
            <person name="Shin M."/>
            <person name="Vergez L."/>
            <person name="Schmutz J."/>
            <person name="Larimer F."/>
            <person name="Land M."/>
            <person name="Hauser L."/>
            <person name="Pelletier D.A."/>
            <person name="Kyrpides N."/>
            <person name="Kim E."/>
            <person name="Harwood C.S."/>
            <person name="Oda Y."/>
            <person name="Richardson P."/>
        </authorList>
    </citation>
    <scope>NUCLEOTIDE SEQUENCE [LARGE SCALE GENOMIC DNA]</scope>
    <source>
        <strain evidence="2">BisA53</strain>
    </source>
</reference>
<organism evidence="2">
    <name type="scientific">Rhodopseudomonas palustris (strain BisA53)</name>
    <dbReference type="NCBI Taxonomy" id="316055"/>
    <lineage>
        <taxon>Bacteria</taxon>
        <taxon>Pseudomonadati</taxon>
        <taxon>Pseudomonadota</taxon>
        <taxon>Alphaproteobacteria</taxon>
        <taxon>Hyphomicrobiales</taxon>
        <taxon>Nitrobacteraceae</taxon>
        <taxon>Rhodopseudomonas</taxon>
    </lineage>
</organism>
<dbReference type="AlphaFoldDB" id="Q07HG0"/>
<accession>Q07HG0</accession>
<dbReference type="EMBL" id="CP000463">
    <property type="protein sequence ID" value="ABJ08624.1"/>
    <property type="molecule type" value="Genomic_DNA"/>
</dbReference>
<evidence type="ECO:0000313" key="2">
    <source>
        <dbReference type="EMBL" id="ABJ08624.1"/>
    </source>
</evidence>
<dbReference type="HOGENOM" id="CLU_085044_0_0_5"/>
<feature type="domain" description="N-acyl amino acid synthase FeeM catalytic core" evidence="1">
    <location>
        <begin position="37"/>
        <end position="193"/>
    </location>
</feature>